<dbReference type="PANTHER" id="PTHR23268">
    <property type="entry name" value="T-CELL RECEPTOR BETA CHAIN"/>
    <property type="match status" value="1"/>
</dbReference>
<dbReference type="Gene3D" id="2.60.40.10">
    <property type="entry name" value="Immunoglobulins"/>
    <property type="match status" value="1"/>
</dbReference>
<dbReference type="GO" id="GO:0002376">
    <property type="term" value="P:immune system process"/>
    <property type="evidence" value="ECO:0007669"/>
    <property type="project" value="UniProtKB-KW"/>
</dbReference>
<dbReference type="InterPro" id="IPR050413">
    <property type="entry name" value="TCR_beta_variable"/>
</dbReference>
<evidence type="ECO:0000313" key="6">
    <source>
        <dbReference type="Proteomes" id="UP000287033"/>
    </source>
</evidence>
<organism evidence="5 6">
    <name type="scientific">Chiloscyllium punctatum</name>
    <name type="common">Brownbanded bambooshark</name>
    <name type="synonym">Hemiscyllium punctatum</name>
    <dbReference type="NCBI Taxonomy" id="137246"/>
    <lineage>
        <taxon>Eukaryota</taxon>
        <taxon>Metazoa</taxon>
        <taxon>Chordata</taxon>
        <taxon>Craniata</taxon>
        <taxon>Vertebrata</taxon>
        <taxon>Chondrichthyes</taxon>
        <taxon>Elasmobranchii</taxon>
        <taxon>Galeomorphii</taxon>
        <taxon>Galeoidea</taxon>
        <taxon>Orectolobiformes</taxon>
        <taxon>Hemiscylliidae</taxon>
        <taxon>Chiloscyllium</taxon>
    </lineage>
</organism>
<dbReference type="Pfam" id="PF07686">
    <property type="entry name" value="V-set"/>
    <property type="match status" value="1"/>
</dbReference>
<dbReference type="EMBL" id="BEZZ01000538">
    <property type="protein sequence ID" value="GCC33702.1"/>
    <property type="molecule type" value="Genomic_DNA"/>
</dbReference>
<dbReference type="InterPro" id="IPR007110">
    <property type="entry name" value="Ig-like_dom"/>
</dbReference>
<dbReference type="SMART" id="SM00409">
    <property type="entry name" value="IG"/>
    <property type="match status" value="1"/>
</dbReference>
<evidence type="ECO:0000256" key="3">
    <source>
        <dbReference type="SAM" id="MobiDB-lite"/>
    </source>
</evidence>
<dbReference type="AlphaFoldDB" id="A0A401STK4"/>
<name>A0A401STK4_CHIPU</name>
<dbReference type="GO" id="GO:0005886">
    <property type="term" value="C:plasma membrane"/>
    <property type="evidence" value="ECO:0007669"/>
    <property type="project" value="TreeGrafter"/>
</dbReference>
<dbReference type="OrthoDB" id="8947657at2759"/>
<dbReference type="InterPro" id="IPR036179">
    <property type="entry name" value="Ig-like_dom_sf"/>
</dbReference>
<evidence type="ECO:0000313" key="5">
    <source>
        <dbReference type="EMBL" id="GCC33702.1"/>
    </source>
</evidence>
<dbReference type="SUPFAM" id="SSF48726">
    <property type="entry name" value="Immunoglobulin"/>
    <property type="match status" value="1"/>
</dbReference>
<keyword evidence="1" id="KW-0732">Signal</keyword>
<sequence length="171" mass="18705">MFGDRQRGGSIHVGSLNLPIIPTSVSRSFPDADSQNIHQTPAVVSSSPGDELELKCTVQGTTNPDMYWYRQDSGKGLRFMFYSTGTAHINPEEPVDGFTAKRPSDTEFNLNTSSLRVDHSAVYYCAWSIHSDTDRGSSSTKTPKAAGNTCERQSKAEVLPVAFFLLTSNHA</sequence>
<evidence type="ECO:0000256" key="1">
    <source>
        <dbReference type="ARBA" id="ARBA00022729"/>
    </source>
</evidence>
<dbReference type="InterPro" id="IPR003599">
    <property type="entry name" value="Ig_sub"/>
</dbReference>
<dbReference type="PANTHER" id="PTHR23268:SF31">
    <property type="entry name" value="T CELL RECEPTOR BETA VARIABLE 30"/>
    <property type="match status" value="1"/>
</dbReference>
<gene>
    <name evidence="5" type="ORF">chiPu_0012172</name>
</gene>
<accession>A0A401STK4</accession>
<evidence type="ECO:0000259" key="4">
    <source>
        <dbReference type="PROSITE" id="PS50835"/>
    </source>
</evidence>
<dbReference type="CDD" id="cd00099">
    <property type="entry name" value="IgV"/>
    <property type="match status" value="1"/>
</dbReference>
<dbReference type="STRING" id="137246.A0A401STK4"/>
<dbReference type="Proteomes" id="UP000287033">
    <property type="component" value="Unassembled WGS sequence"/>
</dbReference>
<protein>
    <recommendedName>
        <fullName evidence="4">Ig-like domain-containing protein</fullName>
    </recommendedName>
</protein>
<dbReference type="PROSITE" id="PS50835">
    <property type="entry name" value="IG_LIKE"/>
    <property type="match status" value="1"/>
</dbReference>
<dbReference type="OMA" id="NTCERQS"/>
<dbReference type="SMART" id="SM00406">
    <property type="entry name" value="IGv"/>
    <property type="match status" value="1"/>
</dbReference>
<comment type="caution">
    <text evidence="5">The sequence shown here is derived from an EMBL/GenBank/DDBJ whole genome shotgun (WGS) entry which is preliminary data.</text>
</comment>
<dbReference type="InterPro" id="IPR013106">
    <property type="entry name" value="Ig_V-set"/>
</dbReference>
<dbReference type="InterPro" id="IPR013783">
    <property type="entry name" value="Ig-like_fold"/>
</dbReference>
<feature type="region of interest" description="Disordered" evidence="3">
    <location>
        <begin position="131"/>
        <end position="151"/>
    </location>
</feature>
<reference evidence="5 6" key="1">
    <citation type="journal article" date="2018" name="Nat. Ecol. Evol.">
        <title>Shark genomes provide insights into elasmobranch evolution and the origin of vertebrates.</title>
        <authorList>
            <person name="Hara Y"/>
            <person name="Yamaguchi K"/>
            <person name="Onimaru K"/>
            <person name="Kadota M"/>
            <person name="Koyanagi M"/>
            <person name="Keeley SD"/>
            <person name="Tatsumi K"/>
            <person name="Tanaka K"/>
            <person name="Motone F"/>
            <person name="Kageyama Y"/>
            <person name="Nozu R"/>
            <person name="Adachi N"/>
            <person name="Nishimura O"/>
            <person name="Nakagawa R"/>
            <person name="Tanegashima C"/>
            <person name="Kiyatake I"/>
            <person name="Matsumoto R"/>
            <person name="Murakumo K"/>
            <person name="Nishida K"/>
            <person name="Terakita A"/>
            <person name="Kuratani S"/>
            <person name="Sato K"/>
            <person name="Hyodo S Kuraku.S."/>
        </authorList>
    </citation>
    <scope>NUCLEOTIDE SEQUENCE [LARGE SCALE GENOMIC DNA]</scope>
</reference>
<evidence type="ECO:0000256" key="2">
    <source>
        <dbReference type="ARBA" id="ARBA00022859"/>
    </source>
</evidence>
<feature type="domain" description="Ig-like" evidence="4">
    <location>
        <begin position="30"/>
        <end position="125"/>
    </location>
</feature>
<proteinExistence type="predicted"/>
<keyword evidence="6" id="KW-1185">Reference proteome</keyword>
<dbReference type="GO" id="GO:0007166">
    <property type="term" value="P:cell surface receptor signaling pathway"/>
    <property type="evidence" value="ECO:0007669"/>
    <property type="project" value="TreeGrafter"/>
</dbReference>
<keyword evidence="2" id="KW-0391">Immunity</keyword>